<proteinExistence type="predicted"/>
<feature type="region of interest" description="Disordered" evidence="1">
    <location>
        <begin position="14"/>
        <end position="44"/>
    </location>
</feature>
<reference evidence="2" key="1">
    <citation type="submission" date="2014-05" db="EMBL/GenBank/DDBJ databases">
        <authorList>
            <person name="Chronopoulou M."/>
        </authorList>
    </citation>
    <scope>NUCLEOTIDE SEQUENCE</scope>
    <source>
        <tissue evidence="2">Whole organism</tissue>
    </source>
</reference>
<evidence type="ECO:0000256" key="1">
    <source>
        <dbReference type="SAM" id="MobiDB-lite"/>
    </source>
</evidence>
<dbReference type="AlphaFoldDB" id="A0A0K2TUI6"/>
<accession>A0A0K2TUI6</accession>
<sequence>MIFFVCVALSTDRPNTKSSVRSRRSSRIDQGTRWQRSACANALI</sequence>
<protein>
    <submittedName>
        <fullName evidence="2">Uncharacterized protein</fullName>
    </submittedName>
</protein>
<evidence type="ECO:0000313" key="2">
    <source>
        <dbReference type="EMBL" id="CDW29703.1"/>
    </source>
</evidence>
<dbReference type="EMBL" id="HACA01012342">
    <property type="protein sequence ID" value="CDW29703.1"/>
    <property type="molecule type" value="Transcribed_RNA"/>
</dbReference>
<organism evidence="2">
    <name type="scientific">Lepeophtheirus salmonis</name>
    <name type="common">Salmon louse</name>
    <name type="synonym">Caligus salmonis</name>
    <dbReference type="NCBI Taxonomy" id="72036"/>
    <lineage>
        <taxon>Eukaryota</taxon>
        <taxon>Metazoa</taxon>
        <taxon>Ecdysozoa</taxon>
        <taxon>Arthropoda</taxon>
        <taxon>Crustacea</taxon>
        <taxon>Multicrustacea</taxon>
        <taxon>Hexanauplia</taxon>
        <taxon>Copepoda</taxon>
        <taxon>Siphonostomatoida</taxon>
        <taxon>Caligidae</taxon>
        <taxon>Lepeophtheirus</taxon>
    </lineage>
</organism>
<name>A0A0K2TUI6_LEPSM</name>